<evidence type="ECO:0000256" key="1">
    <source>
        <dbReference type="SAM" id="MobiDB-lite"/>
    </source>
</evidence>
<feature type="region of interest" description="Disordered" evidence="1">
    <location>
        <begin position="75"/>
        <end position="153"/>
    </location>
</feature>
<name>A0A074Y136_AURSE</name>
<dbReference type="RefSeq" id="XP_013339980.1">
    <property type="nucleotide sequence ID" value="XM_013484526.1"/>
</dbReference>
<reference evidence="2 3" key="1">
    <citation type="journal article" date="2014" name="BMC Genomics">
        <title>Genome sequencing of four Aureobasidium pullulans varieties: biotechnological potential, stress tolerance, and description of new species.</title>
        <authorList>
            <person name="Gostin Ar C."/>
            <person name="Ohm R.A."/>
            <person name="Kogej T."/>
            <person name="Sonjak S."/>
            <person name="Turk M."/>
            <person name="Zajc J."/>
            <person name="Zalar P."/>
            <person name="Grube M."/>
            <person name="Sun H."/>
            <person name="Han J."/>
            <person name="Sharma A."/>
            <person name="Chiniquy J."/>
            <person name="Ngan C.Y."/>
            <person name="Lipzen A."/>
            <person name="Barry K."/>
            <person name="Grigoriev I.V."/>
            <person name="Gunde-Cimerman N."/>
        </authorList>
    </citation>
    <scope>NUCLEOTIDE SEQUENCE [LARGE SCALE GENOMIC DNA]</scope>
    <source>
        <strain evidence="2 3">EXF-2481</strain>
    </source>
</reference>
<protein>
    <submittedName>
        <fullName evidence="2">Uncharacterized protein</fullName>
    </submittedName>
</protein>
<evidence type="ECO:0000313" key="2">
    <source>
        <dbReference type="EMBL" id="KEQ91450.1"/>
    </source>
</evidence>
<gene>
    <name evidence="2" type="ORF">AUEXF2481DRAFT_464912</name>
</gene>
<feature type="compositionally biased region" description="Basic residues" evidence="1">
    <location>
        <begin position="112"/>
        <end position="122"/>
    </location>
</feature>
<evidence type="ECO:0000313" key="3">
    <source>
        <dbReference type="Proteomes" id="UP000030641"/>
    </source>
</evidence>
<dbReference type="Proteomes" id="UP000030641">
    <property type="component" value="Unassembled WGS sequence"/>
</dbReference>
<sequence length="153" mass="17853">MENMNRHSSLSIERKGWSLAGHSRVSVCSLGRPLRWTNSFFDRLTEDLGWSGMKEESRHGTRCPRTRQVKGLVEKMESRQERCMREKRPTSWRDLRLRHRSPRWQPSIRSALLKKGHPKSKRRETTTYTPLASTRPKSKSGSTNGKTQAPMYT</sequence>
<dbReference type="GeneID" id="25368125"/>
<organism evidence="2 3">
    <name type="scientific">Aureobasidium subglaciale (strain EXF-2481)</name>
    <name type="common">Aureobasidium pullulans var. subglaciale</name>
    <dbReference type="NCBI Taxonomy" id="1043005"/>
    <lineage>
        <taxon>Eukaryota</taxon>
        <taxon>Fungi</taxon>
        <taxon>Dikarya</taxon>
        <taxon>Ascomycota</taxon>
        <taxon>Pezizomycotina</taxon>
        <taxon>Dothideomycetes</taxon>
        <taxon>Dothideomycetidae</taxon>
        <taxon>Dothideales</taxon>
        <taxon>Saccotheciaceae</taxon>
        <taxon>Aureobasidium</taxon>
    </lineage>
</organism>
<dbReference type="HOGENOM" id="CLU_1712913_0_0_1"/>
<dbReference type="InParanoid" id="A0A074Y136"/>
<dbReference type="AlphaFoldDB" id="A0A074Y136"/>
<accession>A0A074Y136</accession>
<dbReference type="EMBL" id="KL584778">
    <property type="protein sequence ID" value="KEQ91450.1"/>
    <property type="molecule type" value="Genomic_DNA"/>
</dbReference>
<proteinExistence type="predicted"/>
<feature type="compositionally biased region" description="Basic and acidic residues" evidence="1">
    <location>
        <begin position="75"/>
        <end position="95"/>
    </location>
</feature>
<keyword evidence="3" id="KW-1185">Reference proteome</keyword>